<keyword evidence="4 7" id="KW-1133">Transmembrane helix</keyword>
<organism evidence="8 9">
    <name type="scientific">Cryptosporangium aurantiacum</name>
    <dbReference type="NCBI Taxonomy" id="134849"/>
    <lineage>
        <taxon>Bacteria</taxon>
        <taxon>Bacillati</taxon>
        <taxon>Actinomycetota</taxon>
        <taxon>Actinomycetes</taxon>
        <taxon>Cryptosporangiales</taxon>
        <taxon>Cryptosporangiaceae</taxon>
        <taxon>Cryptosporangium</taxon>
    </lineage>
</organism>
<feature type="transmembrane region" description="Helical" evidence="7">
    <location>
        <begin position="202"/>
        <end position="220"/>
    </location>
</feature>
<feature type="compositionally biased region" description="Pro residues" evidence="6">
    <location>
        <begin position="565"/>
        <end position="575"/>
    </location>
</feature>
<feature type="transmembrane region" description="Helical" evidence="7">
    <location>
        <begin position="348"/>
        <end position="366"/>
    </location>
</feature>
<proteinExistence type="predicted"/>
<feature type="transmembrane region" description="Helical" evidence="7">
    <location>
        <begin position="137"/>
        <end position="154"/>
    </location>
</feature>
<evidence type="ECO:0000313" key="9">
    <source>
        <dbReference type="Proteomes" id="UP000184440"/>
    </source>
</evidence>
<feature type="transmembrane region" description="Helical" evidence="7">
    <location>
        <begin position="58"/>
        <end position="77"/>
    </location>
</feature>
<feature type="compositionally biased region" description="Basic and acidic residues" evidence="6">
    <location>
        <begin position="676"/>
        <end position="687"/>
    </location>
</feature>
<dbReference type="PANTHER" id="PTHR42770">
    <property type="entry name" value="AMINO ACID TRANSPORTER-RELATED"/>
    <property type="match status" value="1"/>
</dbReference>
<dbReference type="InterPro" id="IPR050367">
    <property type="entry name" value="APC_superfamily"/>
</dbReference>
<evidence type="ECO:0000256" key="7">
    <source>
        <dbReference type="SAM" id="Phobius"/>
    </source>
</evidence>
<feature type="transmembrane region" description="Helical" evidence="7">
    <location>
        <begin position="300"/>
        <end position="321"/>
    </location>
</feature>
<evidence type="ECO:0000256" key="6">
    <source>
        <dbReference type="SAM" id="MobiDB-lite"/>
    </source>
</evidence>
<protein>
    <submittedName>
        <fullName evidence="8">Amino acid transporter</fullName>
    </submittedName>
</protein>
<feature type="transmembrane region" description="Helical" evidence="7">
    <location>
        <begin position="25"/>
        <end position="43"/>
    </location>
</feature>
<evidence type="ECO:0000256" key="4">
    <source>
        <dbReference type="ARBA" id="ARBA00022989"/>
    </source>
</evidence>
<feature type="region of interest" description="Disordered" evidence="6">
    <location>
        <begin position="480"/>
        <end position="504"/>
    </location>
</feature>
<dbReference type="Proteomes" id="UP000184440">
    <property type="component" value="Unassembled WGS sequence"/>
</dbReference>
<feature type="transmembrane region" description="Helical" evidence="7">
    <location>
        <begin position="449"/>
        <end position="470"/>
    </location>
</feature>
<evidence type="ECO:0000256" key="3">
    <source>
        <dbReference type="ARBA" id="ARBA00022692"/>
    </source>
</evidence>
<dbReference type="STRING" id="134849.SAMN05443668_11669"/>
<dbReference type="Pfam" id="PF13520">
    <property type="entry name" value="AA_permease_2"/>
    <property type="match status" value="1"/>
</dbReference>
<dbReference type="AlphaFoldDB" id="A0A1M7RJP4"/>
<gene>
    <name evidence="8" type="ORF">SAMN05443668_11669</name>
</gene>
<dbReference type="GO" id="GO:0022857">
    <property type="term" value="F:transmembrane transporter activity"/>
    <property type="evidence" value="ECO:0007669"/>
    <property type="project" value="InterPro"/>
</dbReference>
<evidence type="ECO:0000256" key="2">
    <source>
        <dbReference type="ARBA" id="ARBA00022475"/>
    </source>
</evidence>
<feature type="compositionally biased region" description="Low complexity" evidence="6">
    <location>
        <begin position="595"/>
        <end position="613"/>
    </location>
</feature>
<feature type="transmembrane region" description="Helical" evidence="7">
    <location>
        <begin position="241"/>
        <end position="264"/>
    </location>
</feature>
<dbReference type="PANTHER" id="PTHR42770:SF16">
    <property type="entry name" value="AMINO ACID PERMEASE"/>
    <property type="match status" value="1"/>
</dbReference>
<dbReference type="EMBL" id="FRCS01000016">
    <property type="protein sequence ID" value="SHN46533.1"/>
    <property type="molecule type" value="Genomic_DNA"/>
</dbReference>
<feature type="region of interest" description="Disordered" evidence="6">
    <location>
        <begin position="526"/>
        <end position="706"/>
    </location>
</feature>
<feature type="transmembrane region" description="Helical" evidence="7">
    <location>
        <begin position="372"/>
        <end position="400"/>
    </location>
</feature>
<sequence length="706" mass="72751">MATSSAAPPPPTDSRQFRRLRTGHLLILLLVTHTPLTVLWGAVPESYRSGQVEASPLVWAFAGIVLLGFVFGYSGLAKRLRHPGGVYVQVAHGLGRPIGVGAAAVMLVAYVGLMGALYSFFAGVLKGLVLSLFDVEIPIAVGVVFCAVGGVLLSRLRPRRLVPLFSVILVIQLITVVVTMAAAFSSPAGGTVSYQSLEPGGLLTGSFGVALVLALMASAGTETAANYTAELANPVRSLPRATYLSYAVTTAVGVGGALAVSALVGPTNATAIAQQAGPALFPVLVAQVVGVENAVLVTNILMAVLLTGVFGATVGLQGALVRQLAGLSSDGVLPPALIRPNARGKRPLVLNVAHPVASGLVALLFADEAGALKSWVTIGCTLGLFAMLTLASLSATVWFLRGEADESGFFGWEGQVVAAAFSAVTLFLIVVYGLTHIPALDTSDTSGATWYVLALIFLPFVLGVVATLVMRETRPEVYAKIGRGGLPDGDSEADELATSSRAVAPQPAAAATRYAAYPAAPPPSAGPYAAGQNPSGPYADGPYAEGPYPGNLQPVDPYAAAQPGPHSPVPYPAGPPNQYAALAHPEPANRPGPYPAGATPAGATPAGVNAAGPYPASGQPEAPYPPLPQREAPAGDIPRPRVPQDASWPDALNRPAVPQRAGAEPTPDGYTWWDDNGERAPEPDDGRPAVGSRSLDRRRWDNTPER</sequence>
<feature type="transmembrane region" description="Helical" evidence="7">
    <location>
        <begin position="98"/>
        <end position="125"/>
    </location>
</feature>
<accession>A0A1M7RJP4</accession>
<comment type="subcellular location">
    <subcellularLocation>
        <location evidence="1">Cell membrane</location>
        <topology evidence="1">Multi-pass membrane protein</topology>
    </subcellularLocation>
</comment>
<keyword evidence="9" id="KW-1185">Reference proteome</keyword>
<keyword evidence="5 7" id="KW-0472">Membrane</keyword>
<feature type="compositionally biased region" description="Basic and acidic residues" evidence="6">
    <location>
        <begin position="694"/>
        <end position="706"/>
    </location>
</feature>
<name>A0A1M7RJP4_9ACTN</name>
<feature type="transmembrane region" description="Helical" evidence="7">
    <location>
        <begin position="161"/>
        <end position="182"/>
    </location>
</feature>
<dbReference type="Gene3D" id="1.20.1740.10">
    <property type="entry name" value="Amino acid/polyamine transporter I"/>
    <property type="match status" value="1"/>
</dbReference>
<reference evidence="8 9" key="1">
    <citation type="submission" date="2016-11" db="EMBL/GenBank/DDBJ databases">
        <authorList>
            <person name="Jaros S."/>
            <person name="Januszkiewicz K."/>
            <person name="Wedrychowicz H."/>
        </authorList>
    </citation>
    <scope>NUCLEOTIDE SEQUENCE [LARGE SCALE GENOMIC DNA]</scope>
    <source>
        <strain evidence="8 9">DSM 46144</strain>
    </source>
</reference>
<keyword evidence="3 7" id="KW-0812">Transmembrane</keyword>
<dbReference type="GO" id="GO:0005886">
    <property type="term" value="C:plasma membrane"/>
    <property type="evidence" value="ECO:0007669"/>
    <property type="project" value="UniProtKB-SubCell"/>
</dbReference>
<evidence type="ECO:0000256" key="5">
    <source>
        <dbReference type="ARBA" id="ARBA00023136"/>
    </source>
</evidence>
<feature type="transmembrane region" description="Helical" evidence="7">
    <location>
        <begin position="412"/>
        <end position="437"/>
    </location>
</feature>
<keyword evidence="2" id="KW-1003">Cell membrane</keyword>
<evidence type="ECO:0000256" key="1">
    <source>
        <dbReference type="ARBA" id="ARBA00004651"/>
    </source>
</evidence>
<evidence type="ECO:0000313" key="8">
    <source>
        <dbReference type="EMBL" id="SHN46533.1"/>
    </source>
</evidence>
<dbReference type="InterPro" id="IPR002293">
    <property type="entry name" value="AA/rel_permease1"/>
</dbReference>